<sequence length="1219" mass="132579">MSQKIVDYTLDSLTPANPDTSLPATVTGCTVVAGPGATSLGTYPHALAFDGTGDLQVSLPLPELDRTKFCVRVVIKVDAAVTSRQVLAAANPLPFALYLDPGSDGSDFHVVSSVTTQAYGAGSASTQYLLKLQLGTWYALDLAYDTDTLATFVDGTIYSVHAFPAGTLAAGSADTLFAGVAANGTGQPFIGAMAALQLLADMPIELESQLDERRSSPQWYLTYKQGEIKTTLAFGVPTGEFYYDFPSLSWIQEFTGGILMYQDANGQAYSMHGAILATYWAMPNRAAIGYLISDEMDGTISGCRKNLFNRGGIYWSPKSGAIPVLGQIWVDYEGMGEAAAIGVPQAVAASIPGGTRQIFQSAQMYLKNGSPKAFEVHGAILAKYLSTGGTATWGFPVSNEGDLFSATQAIGRTSEFEGCTIYWSAATGAFEVHGSIRDTYRSQTGPSGSLGFPTSDETDIPGASQPARYNTFQKGSVLWFGSDPIVCRTFDINLGRLDTKESEGWLRGENDVYLHATIEDSGHVIHAERLPHSGDSDGNNIYEPNVTFDLGPAGITPNSPSRIIKMTLDVWDSDWPDDDDHLGTYEYTLEMANAWGRRDNLNGLFNSGSFDNINSITWSVSQRIDEALLTEAEKWWGVDNAGTDPLTHEQYAAAFSDVDSEPEAWDPLDWLATLYYDLVVKHLAKPGNCFGMSLSAIYSKKHRSILRLPLSDFKTWDPIVVNEFNIKHQYQVGAPAIWWFVGEFLSGKTHDPISVFKATRAAKASGCDPVLCIAEHYDFGGAPHCVLPVEWDDQVSPWEMRIHDPNFPTTSPTDALRVIYVDPNKNTFTYQGVGDDYYTGGEWSGGRMHYMPYNVVNERPRTPVFEAIMLILSGVIILVGSDGETQGLTDENGVDLDAFGTDSINRLKAGKALTNKFVSYKGFNHVRECARPPRDKVDQPNDPRRPRPQGVLTSEFHLRSAPKVITSRTPPNKRGGSDWTRLTLREYLCQVAPADIREKFARQPEYVSANNGRLIYHLAESDLFKKILGAKENKGVVAANPFPAVSGNFIHTTRSIRGGRIVYAIKNGLSQYLLTGDAGTNELHTFTVTDLGSQNSKLSVKSYRDQSLTLLVQHRLGAGNDQLRLTIDNIPIAAGGELQINIKPGIGGVELVSAGQVIKADVSLVYTKQGTKLSSQFAVKEKEGVRIVPSTVISANQLKVSRINALFGASQGSSMVVAS</sequence>
<dbReference type="Pfam" id="PF08310">
    <property type="entry name" value="LGFP"/>
    <property type="match status" value="2"/>
</dbReference>
<evidence type="ECO:0000256" key="1">
    <source>
        <dbReference type="SAM" id="MobiDB-lite"/>
    </source>
</evidence>
<accession>A0A4Y5Z5R3</accession>
<organism evidence="2 3">
    <name type="scientific">Luteibacter pinisoli</name>
    <dbReference type="NCBI Taxonomy" id="2589080"/>
    <lineage>
        <taxon>Bacteria</taxon>
        <taxon>Pseudomonadati</taxon>
        <taxon>Pseudomonadota</taxon>
        <taxon>Gammaproteobacteria</taxon>
        <taxon>Lysobacterales</taxon>
        <taxon>Rhodanobacteraceae</taxon>
        <taxon>Luteibacter</taxon>
    </lineage>
</organism>
<dbReference type="InterPro" id="IPR013207">
    <property type="entry name" value="LGFP"/>
</dbReference>
<reference evidence="2 3" key="1">
    <citation type="submission" date="2019-06" db="EMBL/GenBank/DDBJ databases">
        <title>A complete genome sequence for Luteibacter pinisoli MAH-14.</title>
        <authorList>
            <person name="Baltrus D.A."/>
        </authorList>
    </citation>
    <scope>NUCLEOTIDE SEQUENCE [LARGE SCALE GENOMIC DNA]</scope>
    <source>
        <strain evidence="2 3">MAH-14</strain>
    </source>
</reference>
<protein>
    <submittedName>
        <fullName evidence="2">Uncharacterized protein</fullName>
    </submittedName>
</protein>
<keyword evidence="3" id="KW-1185">Reference proteome</keyword>
<dbReference type="Proteomes" id="UP000316093">
    <property type="component" value="Chromosome"/>
</dbReference>
<dbReference type="AlphaFoldDB" id="A0A4Y5Z5R3"/>
<feature type="region of interest" description="Disordered" evidence="1">
    <location>
        <begin position="930"/>
        <end position="951"/>
    </location>
</feature>
<name>A0A4Y5Z5R3_9GAMM</name>
<dbReference type="SUPFAM" id="SSF49899">
    <property type="entry name" value="Concanavalin A-like lectins/glucanases"/>
    <property type="match status" value="1"/>
</dbReference>
<dbReference type="EMBL" id="CP041046">
    <property type="protein sequence ID" value="QDE39735.1"/>
    <property type="molecule type" value="Genomic_DNA"/>
</dbReference>
<proteinExistence type="predicted"/>
<dbReference type="RefSeq" id="WP_139982741.1">
    <property type="nucleotide sequence ID" value="NZ_CP041046.1"/>
</dbReference>
<feature type="compositionally biased region" description="Basic and acidic residues" evidence="1">
    <location>
        <begin position="930"/>
        <end position="945"/>
    </location>
</feature>
<evidence type="ECO:0000313" key="3">
    <source>
        <dbReference type="Proteomes" id="UP000316093"/>
    </source>
</evidence>
<dbReference type="OrthoDB" id="66275at2"/>
<gene>
    <name evidence="2" type="ORF">FIV34_11225</name>
</gene>
<dbReference type="KEGG" id="lpy:FIV34_11225"/>
<evidence type="ECO:0000313" key="2">
    <source>
        <dbReference type="EMBL" id="QDE39735.1"/>
    </source>
</evidence>
<dbReference type="InterPro" id="IPR013320">
    <property type="entry name" value="ConA-like_dom_sf"/>
</dbReference>